<dbReference type="Gene3D" id="3.40.190.10">
    <property type="entry name" value="Periplasmic binding protein-like II"/>
    <property type="match status" value="2"/>
</dbReference>
<evidence type="ECO:0000313" key="1">
    <source>
        <dbReference type="EMBL" id="OGI44644.1"/>
    </source>
</evidence>
<dbReference type="Pfam" id="PF12974">
    <property type="entry name" value="Phosphonate-bd"/>
    <property type="match status" value="1"/>
</dbReference>
<reference evidence="1 2" key="1">
    <citation type="journal article" date="2016" name="Nat. Commun.">
        <title>Thousands of microbial genomes shed light on interconnected biogeochemical processes in an aquifer system.</title>
        <authorList>
            <person name="Anantharaman K."/>
            <person name="Brown C.T."/>
            <person name="Hug L.A."/>
            <person name="Sharon I."/>
            <person name="Castelle C.J."/>
            <person name="Probst A.J."/>
            <person name="Thomas B.C."/>
            <person name="Singh A."/>
            <person name="Wilkins M.J."/>
            <person name="Karaoz U."/>
            <person name="Brodie E.L."/>
            <person name="Williams K.H."/>
            <person name="Hubbard S.S."/>
            <person name="Banfield J.F."/>
        </authorList>
    </citation>
    <scope>NUCLEOTIDE SEQUENCE [LARGE SCALE GENOMIC DNA]</scope>
</reference>
<comment type="caution">
    <text evidence="1">The sequence shown here is derived from an EMBL/GenBank/DDBJ whole genome shotgun (WGS) entry which is preliminary data.</text>
</comment>
<gene>
    <name evidence="1" type="ORF">A2V92_05895</name>
</gene>
<accession>A0A1F6THQ2</accession>
<evidence type="ECO:0008006" key="3">
    <source>
        <dbReference type="Google" id="ProtNLM"/>
    </source>
</evidence>
<organism evidence="1 2">
    <name type="scientific">Candidatus Muproteobacteria bacterium RBG_16_65_31</name>
    <dbReference type="NCBI Taxonomy" id="1817759"/>
    <lineage>
        <taxon>Bacteria</taxon>
        <taxon>Pseudomonadati</taxon>
        <taxon>Pseudomonadota</taxon>
        <taxon>Candidatus Muproteobacteria</taxon>
    </lineage>
</organism>
<protein>
    <recommendedName>
        <fullName evidence="3">Phosphate ABC transporter</fullName>
    </recommendedName>
</protein>
<name>A0A1F6THQ2_9PROT</name>
<dbReference type="Proteomes" id="UP000179344">
    <property type="component" value="Unassembled WGS sequence"/>
</dbReference>
<dbReference type="AlphaFoldDB" id="A0A1F6THQ2"/>
<dbReference type="EMBL" id="MFST01000039">
    <property type="protein sequence ID" value="OGI44644.1"/>
    <property type="molecule type" value="Genomic_DNA"/>
</dbReference>
<dbReference type="SUPFAM" id="SSF53850">
    <property type="entry name" value="Periplasmic binding protein-like II"/>
    <property type="match status" value="1"/>
</dbReference>
<proteinExistence type="predicted"/>
<dbReference type="PANTHER" id="PTHR35841">
    <property type="entry name" value="PHOSPHONATES-BINDING PERIPLASMIC PROTEIN"/>
    <property type="match status" value="1"/>
</dbReference>
<dbReference type="PANTHER" id="PTHR35841:SF1">
    <property type="entry name" value="PHOSPHONATES-BINDING PERIPLASMIC PROTEIN"/>
    <property type="match status" value="1"/>
</dbReference>
<sequence>MKPDHSTAAFEPARRRLLRAFVAGACACAVGARAAPKGYTLAVVPYRLPLAAHQDWGPLAEHLSERLKAHIELKVHDSFARFEAELFRGAPDFVFMNPYHQVMAYKRAGYLPLVRSSEPLTGALVVRHDSPAASVKDLNGKILAFPSPNAFAASLYMRALLTERHKIRFTPYYLDSHSEVYRHVILGEAAAGGGVRHTLEREPPEVRAKLRVLYETPASVSHPVAAHPRVPAAVREAATQTILDLGAVDAARALLNRTQLSDPVRADYRRDYRPLERLRLEHYAVLD</sequence>
<evidence type="ECO:0000313" key="2">
    <source>
        <dbReference type="Proteomes" id="UP000179344"/>
    </source>
</evidence>